<protein>
    <submittedName>
        <fullName evidence="1">Uncharacterized protein</fullName>
    </submittedName>
</protein>
<dbReference type="EMBL" id="FPIY01000001">
    <property type="protein sequence ID" value="SFW18554.1"/>
    <property type="molecule type" value="Genomic_DNA"/>
</dbReference>
<reference evidence="2" key="1">
    <citation type="submission" date="2016-11" db="EMBL/GenBank/DDBJ databases">
        <authorList>
            <person name="Varghese N."/>
            <person name="Submissions S."/>
        </authorList>
    </citation>
    <scope>NUCLEOTIDE SEQUENCE [LARGE SCALE GENOMIC DNA]</scope>
    <source>
        <strain evidence="2">DSM 24786</strain>
    </source>
</reference>
<dbReference type="Proteomes" id="UP000183257">
    <property type="component" value="Unassembled WGS sequence"/>
</dbReference>
<organism evidence="1 2">
    <name type="scientific">Cellulophaga fucicola</name>
    <dbReference type="NCBI Taxonomy" id="76595"/>
    <lineage>
        <taxon>Bacteria</taxon>
        <taxon>Pseudomonadati</taxon>
        <taxon>Bacteroidota</taxon>
        <taxon>Flavobacteriia</taxon>
        <taxon>Flavobacteriales</taxon>
        <taxon>Flavobacteriaceae</taxon>
        <taxon>Cellulophaga</taxon>
    </lineage>
</organism>
<dbReference type="RefSeq" id="WP_072302031.1">
    <property type="nucleotide sequence ID" value="NZ_FPIY01000001.1"/>
</dbReference>
<proteinExistence type="predicted"/>
<name>A0A1K1M5V4_9FLAO</name>
<accession>A0A1K1M5V4</accession>
<evidence type="ECO:0000313" key="1">
    <source>
        <dbReference type="EMBL" id="SFW18554.1"/>
    </source>
</evidence>
<gene>
    <name evidence="1" type="ORF">SAMN05660313_00352</name>
</gene>
<dbReference type="AlphaFoldDB" id="A0A1K1M5V4"/>
<keyword evidence="2" id="KW-1185">Reference proteome</keyword>
<sequence>MYIVCIAMFCISPFLYSQLDFENDFRNTNVDLYSWFDKEVGLEKTVIYNGFLDDGDGYFEKDRSFENTNRYYKQFDFFDGSIVYDKQLFNNVKIKYDVFEDELLLNLKNSNNNLITIQPINNKVDSFVLNSQYFVNIDNLTVEKGNYKGYLKLLLDNENFQLYKKHLKSRIEKRSSNKLLYQFSDREYNLLHYKKSLIKIKNIRNLNKIFPEYKSVIREYSVKDKRSDSNIIDLLKKINLLMNKKAKAL</sequence>
<dbReference type="STRING" id="76595.SAMN05660313_00352"/>
<evidence type="ECO:0000313" key="2">
    <source>
        <dbReference type="Proteomes" id="UP000183257"/>
    </source>
</evidence>